<evidence type="ECO:0000313" key="2">
    <source>
        <dbReference type="EMBL" id="KXZ45183.1"/>
    </source>
</evidence>
<dbReference type="EMBL" id="LSYV01000058">
    <property type="protein sequence ID" value="KXZ45183.1"/>
    <property type="molecule type" value="Genomic_DNA"/>
</dbReference>
<evidence type="ECO:0000259" key="1">
    <source>
        <dbReference type="Pfam" id="PF08241"/>
    </source>
</evidence>
<name>A0A150G5Y9_GONPE</name>
<dbReference type="InterPro" id="IPR029063">
    <property type="entry name" value="SAM-dependent_MTases_sf"/>
</dbReference>
<dbReference type="AlphaFoldDB" id="A0A150G5Y9"/>
<dbReference type="OrthoDB" id="2013972at2759"/>
<feature type="domain" description="Methyltransferase type 11" evidence="1">
    <location>
        <begin position="155"/>
        <end position="249"/>
    </location>
</feature>
<dbReference type="PANTHER" id="PTHR42912">
    <property type="entry name" value="METHYLTRANSFERASE"/>
    <property type="match status" value="1"/>
</dbReference>
<comment type="caution">
    <text evidence="2">The sequence shown here is derived from an EMBL/GenBank/DDBJ whole genome shotgun (WGS) entry which is preliminary data.</text>
</comment>
<dbReference type="InterPro" id="IPR013216">
    <property type="entry name" value="Methyltransf_11"/>
</dbReference>
<gene>
    <name evidence="2" type="ORF">GPECTOR_57g473</name>
</gene>
<dbReference type="InterPro" id="IPR050508">
    <property type="entry name" value="Methyltransf_Superfamily"/>
</dbReference>
<dbReference type="Pfam" id="PF08241">
    <property type="entry name" value="Methyltransf_11"/>
    <property type="match status" value="1"/>
</dbReference>
<dbReference type="STRING" id="33097.A0A150G5Y9"/>
<evidence type="ECO:0000313" key="3">
    <source>
        <dbReference type="Proteomes" id="UP000075714"/>
    </source>
</evidence>
<dbReference type="SUPFAM" id="SSF53335">
    <property type="entry name" value="S-adenosyl-L-methionine-dependent methyltransferases"/>
    <property type="match status" value="1"/>
</dbReference>
<sequence length="314" mass="35243">MTASRDKPAWTGDSVLSKVVNWAINTPPLYGAMKVLAKQAMKNSAESRGVRWDSHVREMEKRQELEVIKAELEDKSISYPSYYLKPFHAYETGNLEWLAAYEVEPATYAMGIRTFKDKTEWSADQCFVEMRSRITGTLKSYHERHGLPLPGRIADMGCSTGMSTQWLAQQFPDASITGLDLSPYMLAVAEWERRRRAQQPAAARSAPITYVHGLAEKSPFADGSLDMAAIDSFIAESSRVLRPGGVLAFIDNNPKSSTIQNLPPAIFTLMKSTEPWSDEYYSYDLEAGMRAAGFKEVITIETDHRHRCVMGIRA</sequence>
<dbReference type="CDD" id="cd02440">
    <property type="entry name" value="AdoMet_MTases"/>
    <property type="match status" value="1"/>
</dbReference>
<dbReference type="GO" id="GO:0008757">
    <property type="term" value="F:S-adenosylmethionine-dependent methyltransferase activity"/>
    <property type="evidence" value="ECO:0007669"/>
    <property type="project" value="InterPro"/>
</dbReference>
<organism evidence="2 3">
    <name type="scientific">Gonium pectorale</name>
    <name type="common">Green alga</name>
    <dbReference type="NCBI Taxonomy" id="33097"/>
    <lineage>
        <taxon>Eukaryota</taxon>
        <taxon>Viridiplantae</taxon>
        <taxon>Chlorophyta</taxon>
        <taxon>core chlorophytes</taxon>
        <taxon>Chlorophyceae</taxon>
        <taxon>CS clade</taxon>
        <taxon>Chlamydomonadales</taxon>
        <taxon>Volvocaceae</taxon>
        <taxon>Gonium</taxon>
    </lineage>
</organism>
<dbReference type="Proteomes" id="UP000075714">
    <property type="component" value="Unassembled WGS sequence"/>
</dbReference>
<keyword evidence="3" id="KW-1185">Reference proteome</keyword>
<dbReference type="Gene3D" id="3.40.50.150">
    <property type="entry name" value="Vaccinia Virus protein VP39"/>
    <property type="match status" value="1"/>
</dbReference>
<accession>A0A150G5Y9</accession>
<proteinExistence type="predicted"/>
<reference evidence="3" key="1">
    <citation type="journal article" date="2016" name="Nat. Commun.">
        <title>The Gonium pectorale genome demonstrates co-option of cell cycle regulation during the evolution of multicellularity.</title>
        <authorList>
            <person name="Hanschen E.R."/>
            <person name="Marriage T.N."/>
            <person name="Ferris P.J."/>
            <person name="Hamaji T."/>
            <person name="Toyoda A."/>
            <person name="Fujiyama A."/>
            <person name="Neme R."/>
            <person name="Noguchi H."/>
            <person name="Minakuchi Y."/>
            <person name="Suzuki M."/>
            <person name="Kawai-Toyooka H."/>
            <person name="Smith D.R."/>
            <person name="Sparks H."/>
            <person name="Anderson J."/>
            <person name="Bakaric R."/>
            <person name="Luria V."/>
            <person name="Karger A."/>
            <person name="Kirschner M.W."/>
            <person name="Durand P.M."/>
            <person name="Michod R.E."/>
            <person name="Nozaki H."/>
            <person name="Olson B.J."/>
        </authorList>
    </citation>
    <scope>NUCLEOTIDE SEQUENCE [LARGE SCALE GENOMIC DNA]</scope>
    <source>
        <strain evidence="3">NIES-2863</strain>
    </source>
</reference>
<dbReference type="PANTHER" id="PTHR42912:SF80">
    <property type="entry name" value="METHYLTRANSFERASE DOMAIN-CONTAINING PROTEIN"/>
    <property type="match status" value="1"/>
</dbReference>
<protein>
    <recommendedName>
        <fullName evidence="1">Methyltransferase type 11 domain-containing protein</fullName>
    </recommendedName>
</protein>